<accession>A0A3G9JXT6</accession>
<dbReference type="Gene3D" id="3.40.50.880">
    <property type="match status" value="1"/>
</dbReference>
<dbReference type="PANTHER" id="PTHR48094">
    <property type="entry name" value="PROTEIN/NUCLEIC ACID DEGLYCASE DJ-1-RELATED"/>
    <property type="match status" value="1"/>
</dbReference>
<dbReference type="InterPro" id="IPR006287">
    <property type="entry name" value="DJ-1"/>
</dbReference>
<evidence type="ECO:0000313" key="3">
    <source>
        <dbReference type="Proteomes" id="UP000273154"/>
    </source>
</evidence>
<dbReference type="RefSeq" id="WP_126422035.1">
    <property type="nucleotide sequence ID" value="NZ_AP019367.1"/>
</dbReference>
<dbReference type="EMBL" id="AP019367">
    <property type="protein sequence ID" value="BBH50311.1"/>
    <property type="molecule type" value="Genomic_DNA"/>
</dbReference>
<gene>
    <name evidence="2" type="primary">thiJ_1</name>
    <name evidence="2" type="ORF">Pcatena_08980</name>
</gene>
<reference evidence="3" key="1">
    <citation type="submission" date="2018-11" db="EMBL/GenBank/DDBJ databases">
        <title>Comparative genomics of Parolsenella catena and Libanicoccus massiliensis: Reclassification of Libanicoccus massiliensis as Parolsenella massiliensis comb. nov.</title>
        <authorList>
            <person name="Sakamoto M."/>
            <person name="Ikeyama N."/>
            <person name="Murakami T."/>
            <person name="Mori H."/>
            <person name="Yuki M."/>
            <person name="Ohkuma M."/>
        </authorList>
    </citation>
    <scope>NUCLEOTIDE SEQUENCE [LARGE SCALE GENOMIC DNA]</scope>
    <source>
        <strain evidence="3">JCM 31932</strain>
    </source>
</reference>
<keyword evidence="3" id="KW-1185">Reference proteome</keyword>
<sequence>MAKVAILLADGFETIEALAPADVLRRAGEDVSLVTINALPHVTTAHGIGIDCDATLDEYDFGACDLIVLPGGMPGTTNLRANERVCELTRQFMSEKRLGAICAAPSILAELGLLDGRVATCYPGCEGAFPAGVRPEELGVYTDDNLVTASGPGFAVDFGLALLELLEGAEAAQRIAAGMLVGR</sequence>
<dbReference type="InterPro" id="IPR050325">
    <property type="entry name" value="Prot/Nucl_acid_deglycase"/>
</dbReference>
<name>A0A3G9JXT6_9ACTN</name>
<dbReference type="GO" id="GO:0005737">
    <property type="term" value="C:cytoplasm"/>
    <property type="evidence" value="ECO:0007669"/>
    <property type="project" value="TreeGrafter"/>
</dbReference>
<feature type="domain" description="DJ-1/PfpI" evidence="1">
    <location>
        <begin position="2"/>
        <end position="164"/>
    </location>
</feature>
<dbReference type="CDD" id="cd03135">
    <property type="entry name" value="GATase1_DJ-1"/>
    <property type="match status" value="1"/>
</dbReference>
<dbReference type="InterPro" id="IPR029062">
    <property type="entry name" value="Class_I_gatase-like"/>
</dbReference>
<dbReference type="SUPFAM" id="SSF52317">
    <property type="entry name" value="Class I glutamine amidotransferase-like"/>
    <property type="match status" value="1"/>
</dbReference>
<proteinExistence type="predicted"/>
<dbReference type="AlphaFoldDB" id="A0A3G9JXT6"/>
<dbReference type="NCBIfam" id="TIGR01383">
    <property type="entry name" value="not_thiJ"/>
    <property type="match status" value="1"/>
</dbReference>
<dbReference type="InterPro" id="IPR002818">
    <property type="entry name" value="DJ-1/PfpI"/>
</dbReference>
<dbReference type="KEGG" id="pcat:Pcatena_08980"/>
<dbReference type="Pfam" id="PF01965">
    <property type="entry name" value="DJ-1_PfpI"/>
    <property type="match status" value="1"/>
</dbReference>
<organism evidence="2 3">
    <name type="scientific">Parolsenella catena</name>
    <dbReference type="NCBI Taxonomy" id="2003188"/>
    <lineage>
        <taxon>Bacteria</taxon>
        <taxon>Bacillati</taxon>
        <taxon>Actinomycetota</taxon>
        <taxon>Coriobacteriia</taxon>
        <taxon>Coriobacteriales</taxon>
        <taxon>Atopobiaceae</taxon>
        <taxon>Parolsenella</taxon>
    </lineage>
</organism>
<dbReference type="PANTHER" id="PTHR48094:SF12">
    <property type="entry name" value="PARKINSON DISEASE PROTEIN 7 HOMOLOG"/>
    <property type="match status" value="1"/>
</dbReference>
<dbReference type="GeneID" id="88849033"/>
<dbReference type="Proteomes" id="UP000273154">
    <property type="component" value="Chromosome"/>
</dbReference>
<evidence type="ECO:0000259" key="1">
    <source>
        <dbReference type="Pfam" id="PF01965"/>
    </source>
</evidence>
<dbReference type="OrthoDB" id="9792284at2"/>
<protein>
    <submittedName>
        <fullName evidence="2">4-methyl-5(B-hydroxyethyl)-thiazole monophosphate biosynthesis protein</fullName>
    </submittedName>
</protein>
<evidence type="ECO:0000313" key="2">
    <source>
        <dbReference type="EMBL" id="BBH50311.1"/>
    </source>
</evidence>